<dbReference type="EMBL" id="JBFOLJ010000012">
    <property type="protein sequence ID" value="KAL2488616.1"/>
    <property type="molecule type" value="Genomic_DNA"/>
</dbReference>
<gene>
    <name evidence="2" type="ORF">Fot_41908</name>
</gene>
<name>A0ABD1RJN6_9LAMI</name>
<dbReference type="AlphaFoldDB" id="A0ABD1RJN6"/>
<feature type="coiled-coil region" evidence="1">
    <location>
        <begin position="28"/>
        <end position="76"/>
    </location>
</feature>
<keyword evidence="3" id="KW-1185">Reference proteome</keyword>
<proteinExistence type="predicted"/>
<keyword evidence="1" id="KW-0175">Coiled coil</keyword>
<sequence length="239" mass="27432">MTARQRSHLSEHHFARAFILMQDQNRLCEELSSTTKKYATEVEEYKKKFNDYCSIIKRLEAKVERRMKELENLRKNPEAENLKVDVHYLVNNLDATRTWAQEKEDEIQRRLKRKKGNKLFLCTIDRTSEILTKRNRSSKTASKPGGTELLELIKCELLDINFDFFYEEGEIAALALPSEVDNNEAVAELTFSEILPTSEAVVEPTNGILPSQASAEPTSFEVEPTARTLPTQATDTTIF</sequence>
<evidence type="ECO:0000313" key="3">
    <source>
        <dbReference type="Proteomes" id="UP001604277"/>
    </source>
</evidence>
<reference evidence="3" key="1">
    <citation type="submission" date="2024-07" db="EMBL/GenBank/DDBJ databases">
        <title>Two chromosome-level genome assemblies of Korean endemic species Abeliophyllum distichum and Forsythia ovata (Oleaceae).</title>
        <authorList>
            <person name="Jang H."/>
        </authorList>
    </citation>
    <scope>NUCLEOTIDE SEQUENCE [LARGE SCALE GENOMIC DNA]</scope>
</reference>
<evidence type="ECO:0000313" key="2">
    <source>
        <dbReference type="EMBL" id="KAL2488616.1"/>
    </source>
</evidence>
<organism evidence="2 3">
    <name type="scientific">Forsythia ovata</name>
    <dbReference type="NCBI Taxonomy" id="205694"/>
    <lineage>
        <taxon>Eukaryota</taxon>
        <taxon>Viridiplantae</taxon>
        <taxon>Streptophyta</taxon>
        <taxon>Embryophyta</taxon>
        <taxon>Tracheophyta</taxon>
        <taxon>Spermatophyta</taxon>
        <taxon>Magnoliopsida</taxon>
        <taxon>eudicotyledons</taxon>
        <taxon>Gunneridae</taxon>
        <taxon>Pentapetalae</taxon>
        <taxon>asterids</taxon>
        <taxon>lamiids</taxon>
        <taxon>Lamiales</taxon>
        <taxon>Oleaceae</taxon>
        <taxon>Forsythieae</taxon>
        <taxon>Forsythia</taxon>
    </lineage>
</organism>
<dbReference type="Proteomes" id="UP001604277">
    <property type="component" value="Unassembled WGS sequence"/>
</dbReference>
<protein>
    <submittedName>
        <fullName evidence="2">Uncharacterized protein</fullName>
    </submittedName>
</protein>
<evidence type="ECO:0000256" key="1">
    <source>
        <dbReference type="SAM" id="Coils"/>
    </source>
</evidence>
<accession>A0ABD1RJN6</accession>
<comment type="caution">
    <text evidence="2">The sequence shown here is derived from an EMBL/GenBank/DDBJ whole genome shotgun (WGS) entry which is preliminary data.</text>
</comment>